<evidence type="ECO:0000313" key="9">
    <source>
        <dbReference type="Proteomes" id="UP001198893"/>
    </source>
</evidence>
<dbReference type="Pfam" id="PF04055">
    <property type="entry name" value="Radical_SAM"/>
    <property type="match status" value="1"/>
</dbReference>
<dbReference type="Gene3D" id="3.80.30.20">
    <property type="entry name" value="tm_1862 like domain"/>
    <property type="match status" value="1"/>
</dbReference>
<dbReference type="CDD" id="cd01335">
    <property type="entry name" value="Radical_SAM"/>
    <property type="match status" value="1"/>
</dbReference>
<keyword evidence="5" id="KW-0408">Iron</keyword>
<dbReference type="NCBIfam" id="TIGR01212">
    <property type="entry name" value="TIGR01212 family radical SAM protein"/>
    <property type="match status" value="1"/>
</dbReference>
<keyword evidence="3" id="KW-0949">S-adenosyl-L-methionine</keyword>
<dbReference type="SFLD" id="SFLDG01091">
    <property type="entry name" value="uncharacterized_CHP01210-like"/>
    <property type="match status" value="1"/>
</dbReference>
<gene>
    <name evidence="8" type="ORF">LKD47_00735</name>
</gene>
<dbReference type="EMBL" id="JAJEQW010000001">
    <property type="protein sequence ID" value="MCC2240825.1"/>
    <property type="molecule type" value="Genomic_DNA"/>
</dbReference>
<evidence type="ECO:0000256" key="4">
    <source>
        <dbReference type="ARBA" id="ARBA00022723"/>
    </source>
</evidence>
<dbReference type="PROSITE" id="PS51918">
    <property type="entry name" value="RADICAL_SAM"/>
    <property type="match status" value="1"/>
</dbReference>
<evidence type="ECO:0000256" key="6">
    <source>
        <dbReference type="ARBA" id="ARBA00023014"/>
    </source>
</evidence>
<reference evidence="8" key="1">
    <citation type="submission" date="2021-10" db="EMBL/GenBank/DDBJ databases">
        <title>Anaerobic single-cell dispensing facilitates the cultivation of human gut bacteria.</title>
        <authorList>
            <person name="Afrizal A."/>
        </authorList>
    </citation>
    <scope>NUCLEOTIDE SEQUENCE</scope>
    <source>
        <strain evidence="8">CLA-AA-H204</strain>
    </source>
</reference>
<evidence type="ECO:0000256" key="2">
    <source>
        <dbReference type="ARBA" id="ARBA00022485"/>
    </source>
</evidence>
<dbReference type="SFLD" id="SFLDG01086">
    <property type="entry name" value="elongater_protein-like"/>
    <property type="match status" value="1"/>
</dbReference>
<dbReference type="SFLD" id="SFLDS00029">
    <property type="entry name" value="Radical_SAM"/>
    <property type="match status" value="1"/>
</dbReference>
<protein>
    <submittedName>
        <fullName evidence="8">TIGR01212 family radical SAM protein</fullName>
    </submittedName>
</protein>
<sequence>MKNDTISLWGEKRYHSLDFYLKNTYHEKVYRIALNAGLSCPNRDGRLDTRGCIFCSAGGSGDFAASPTLSITEQLETEKRILRAKRNCNKFIAYFQAFTNTYGSVEHLRDLYMQAVNDPDVVIISIATRPDCLQPEILSLLAEINEKKTVWVELGLQTIHDDTRVFTRSGFTYETFQKSLFALHALSIKVIVHLILGLPHETREMMSASVQAIANLPVWGIKLQLLHVLSGTDLAAYYEKTHFPVFSMDEYCEMIIDCLELLPPEMVIHRITGDGPKDLLIAPMWSTGKRTVLNQIHRRLKERNTYQGRLATKR</sequence>
<organism evidence="8 9">
    <name type="scientific">Roseburia amylophila</name>
    <dbReference type="NCBI Taxonomy" id="2981794"/>
    <lineage>
        <taxon>Bacteria</taxon>
        <taxon>Bacillati</taxon>
        <taxon>Bacillota</taxon>
        <taxon>Clostridia</taxon>
        <taxon>Lachnospirales</taxon>
        <taxon>Lachnospiraceae</taxon>
        <taxon>Roseburia</taxon>
    </lineage>
</organism>
<accession>A0AAW4WEV4</accession>
<dbReference type="InterPro" id="IPR039661">
    <property type="entry name" value="ELP3"/>
</dbReference>
<dbReference type="InterPro" id="IPR023404">
    <property type="entry name" value="rSAM_horseshoe"/>
</dbReference>
<name>A0AAW4WEV4_9FIRM</name>
<dbReference type="GO" id="GO:0051539">
    <property type="term" value="F:4 iron, 4 sulfur cluster binding"/>
    <property type="evidence" value="ECO:0007669"/>
    <property type="project" value="UniProtKB-KW"/>
</dbReference>
<evidence type="ECO:0000256" key="5">
    <source>
        <dbReference type="ARBA" id="ARBA00023004"/>
    </source>
</evidence>
<keyword evidence="4" id="KW-0479">Metal-binding</keyword>
<comment type="cofactor">
    <cofactor evidence="1">
        <name>[4Fe-4S] cluster</name>
        <dbReference type="ChEBI" id="CHEBI:49883"/>
    </cofactor>
</comment>
<dbReference type="SUPFAM" id="SSF102114">
    <property type="entry name" value="Radical SAM enzymes"/>
    <property type="match status" value="1"/>
</dbReference>
<feature type="domain" description="Radical SAM core" evidence="7">
    <location>
        <begin position="23"/>
        <end position="265"/>
    </location>
</feature>
<dbReference type="SMART" id="SM00729">
    <property type="entry name" value="Elp3"/>
    <property type="match status" value="1"/>
</dbReference>
<dbReference type="GO" id="GO:0046872">
    <property type="term" value="F:metal ion binding"/>
    <property type="evidence" value="ECO:0007669"/>
    <property type="project" value="UniProtKB-KW"/>
</dbReference>
<dbReference type="InterPro" id="IPR007197">
    <property type="entry name" value="rSAM"/>
</dbReference>
<dbReference type="Proteomes" id="UP001198893">
    <property type="component" value="Unassembled WGS sequence"/>
</dbReference>
<dbReference type="InterPro" id="IPR005911">
    <property type="entry name" value="YhcC-like"/>
</dbReference>
<dbReference type="RefSeq" id="WP_227709404.1">
    <property type="nucleotide sequence ID" value="NZ_JAJEQW010000001.1"/>
</dbReference>
<dbReference type="PANTHER" id="PTHR11135:SF1">
    <property type="entry name" value="PROTEIN YHCC"/>
    <property type="match status" value="1"/>
</dbReference>
<evidence type="ECO:0000256" key="3">
    <source>
        <dbReference type="ARBA" id="ARBA00022691"/>
    </source>
</evidence>
<dbReference type="AlphaFoldDB" id="A0AAW4WEV4"/>
<dbReference type="InterPro" id="IPR058240">
    <property type="entry name" value="rSAM_sf"/>
</dbReference>
<proteinExistence type="predicted"/>
<keyword evidence="6" id="KW-0411">Iron-sulfur</keyword>
<evidence type="ECO:0000313" key="8">
    <source>
        <dbReference type="EMBL" id="MCC2240825.1"/>
    </source>
</evidence>
<comment type="caution">
    <text evidence="8">The sequence shown here is derived from an EMBL/GenBank/DDBJ whole genome shotgun (WGS) entry which is preliminary data.</text>
</comment>
<dbReference type="PANTHER" id="PTHR11135">
    <property type="entry name" value="HISTONE ACETYLTRANSFERASE-RELATED"/>
    <property type="match status" value="1"/>
</dbReference>
<evidence type="ECO:0000256" key="1">
    <source>
        <dbReference type="ARBA" id="ARBA00001966"/>
    </source>
</evidence>
<keyword evidence="2" id="KW-0004">4Fe-4S</keyword>
<dbReference type="InterPro" id="IPR006638">
    <property type="entry name" value="Elp3/MiaA/NifB-like_rSAM"/>
</dbReference>
<dbReference type="InterPro" id="IPR032432">
    <property type="entry name" value="Radical_SAM_C"/>
</dbReference>
<evidence type="ECO:0000259" key="7">
    <source>
        <dbReference type="PROSITE" id="PS51918"/>
    </source>
</evidence>
<dbReference type="GO" id="GO:0003824">
    <property type="term" value="F:catalytic activity"/>
    <property type="evidence" value="ECO:0007669"/>
    <property type="project" value="InterPro"/>
</dbReference>
<dbReference type="Pfam" id="PF16199">
    <property type="entry name" value="Radical_SAM_C"/>
    <property type="match status" value="1"/>
</dbReference>